<dbReference type="InterPro" id="IPR012302">
    <property type="entry name" value="Malic_NAD-bd"/>
</dbReference>
<gene>
    <name evidence="11" type="ORF">SAMN05421858_1994</name>
</gene>
<dbReference type="PIRSF" id="PIRSF036684">
    <property type="entry name" value="ME_PTA"/>
    <property type="match status" value="1"/>
</dbReference>
<dbReference type="FunFam" id="3.40.50.10380:FF:000003">
    <property type="entry name" value="NADP-dependent malic enzyme"/>
    <property type="match status" value="1"/>
</dbReference>
<dbReference type="Pfam" id="PF01515">
    <property type="entry name" value="PTA_PTB"/>
    <property type="match status" value="1"/>
</dbReference>
<dbReference type="Pfam" id="PF03949">
    <property type="entry name" value="Malic_M"/>
    <property type="match status" value="1"/>
</dbReference>
<dbReference type="InterPro" id="IPR002505">
    <property type="entry name" value="PTA_PTB"/>
</dbReference>
<evidence type="ECO:0000256" key="5">
    <source>
        <dbReference type="ARBA" id="ARBA00022723"/>
    </source>
</evidence>
<dbReference type="GO" id="GO:0004470">
    <property type="term" value="F:malic enzyme activity"/>
    <property type="evidence" value="ECO:0007669"/>
    <property type="project" value="InterPro"/>
</dbReference>
<keyword evidence="5" id="KW-0479">Metal-binding</keyword>
<feature type="domain" description="Malic enzyme N-terminal" evidence="10">
    <location>
        <begin position="16"/>
        <end position="149"/>
    </location>
</feature>
<evidence type="ECO:0000259" key="9">
    <source>
        <dbReference type="SMART" id="SM00919"/>
    </source>
</evidence>
<comment type="similarity">
    <text evidence="3">In the N-terminal section; belongs to the malic enzymes family.</text>
</comment>
<dbReference type="InterPro" id="IPR036291">
    <property type="entry name" value="NAD(P)-bd_dom_sf"/>
</dbReference>
<dbReference type="PANTHER" id="PTHR43237:SF4">
    <property type="entry name" value="NADP-DEPENDENT MALIC ENZYME"/>
    <property type="match status" value="1"/>
</dbReference>
<feature type="region of interest" description="Disordered" evidence="8">
    <location>
        <begin position="1"/>
        <end position="26"/>
    </location>
</feature>
<dbReference type="InterPro" id="IPR012188">
    <property type="entry name" value="ME_PTA"/>
</dbReference>
<evidence type="ECO:0000313" key="12">
    <source>
        <dbReference type="Proteomes" id="UP000186914"/>
    </source>
</evidence>
<dbReference type="AlphaFoldDB" id="A0A1N6ZEB8"/>
<dbReference type="GO" id="GO:0016746">
    <property type="term" value="F:acyltransferase activity"/>
    <property type="evidence" value="ECO:0007669"/>
    <property type="project" value="InterPro"/>
</dbReference>
<comment type="cofactor">
    <cofactor evidence="1">
        <name>Mn(2+)</name>
        <dbReference type="ChEBI" id="CHEBI:29035"/>
    </cofactor>
</comment>
<organism evidence="11 12">
    <name type="scientific">Haladaptatus litoreus</name>
    <dbReference type="NCBI Taxonomy" id="553468"/>
    <lineage>
        <taxon>Archaea</taxon>
        <taxon>Methanobacteriati</taxon>
        <taxon>Methanobacteriota</taxon>
        <taxon>Stenosarchaea group</taxon>
        <taxon>Halobacteria</taxon>
        <taxon>Halobacteriales</taxon>
        <taxon>Haladaptataceae</taxon>
        <taxon>Haladaptatus</taxon>
    </lineage>
</organism>
<dbReference type="RefSeq" id="WP_076429912.1">
    <property type="nucleotide sequence ID" value="NZ_FTNO01000001.1"/>
</dbReference>
<dbReference type="GO" id="GO:0051287">
    <property type="term" value="F:NAD binding"/>
    <property type="evidence" value="ECO:0007669"/>
    <property type="project" value="InterPro"/>
</dbReference>
<dbReference type="OrthoDB" id="45556at2157"/>
<dbReference type="Pfam" id="PF00390">
    <property type="entry name" value="malic"/>
    <property type="match status" value="1"/>
</dbReference>
<dbReference type="SMART" id="SM00919">
    <property type="entry name" value="Malic_M"/>
    <property type="match status" value="1"/>
</dbReference>
<accession>A0A1N6ZEB8</accession>
<dbReference type="GO" id="GO:0046872">
    <property type="term" value="F:metal ion binding"/>
    <property type="evidence" value="ECO:0007669"/>
    <property type="project" value="UniProtKB-KW"/>
</dbReference>
<dbReference type="InterPro" id="IPR042112">
    <property type="entry name" value="P_AcTrfase_dom2"/>
</dbReference>
<keyword evidence="7" id="KW-0511">Multifunctional enzyme</keyword>
<dbReference type="Gene3D" id="3.40.50.10750">
    <property type="entry name" value="Isocitrate/Isopropylmalate dehydrogenase-like"/>
    <property type="match status" value="1"/>
</dbReference>
<keyword evidence="12" id="KW-1185">Reference proteome</keyword>
<evidence type="ECO:0000259" key="10">
    <source>
        <dbReference type="SMART" id="SM01274"/>
    </source>
</evidence>
<dbReference type="InterPro" id="IPR046346">
    <property type="entry name" value="Aminoacid_DH-like_N_sf"/>
</dbReference>
<evidence type="ECO:0000256" key="6">
    <source>
        <dbReference type="ARBA" id="ARBA00023002"/>
    </source>
</evidence>
<evidence type="ECO:0000313" key="11">
    <source>
        <dbReference type="EMBL" id="SIR25121.1"/>
    </source>
</evidence>
<dbReference type="CDD" id="cd05311">
    <property type="entry name" value="NAD_bind_2_malic_enz"/>
    <property type="match status" value="1"/>
</dbReference>
<dbReference type="InterPro" id="IPR012301">
    <property type="entry name" value="Malic_N_dom"/>
</dbReference>
<comment type="cofactor">
    <cofactor evidence="2">
        <name>Mg(2+)</name>
        <dbReference type="ChEBI" id="CHEBI:18420"/>
    </cofactor>
</comment>
<dbReference type="InterPro" id="IPR051674">
    <property type="entry name" value="Malate_Decarboxylase"/>
</dbReference>
<keyword evidence="6" id="KW-0560">Oxidoreductase</keyword>
<dbReference type="Gene3D" id="3.40.50.10950">
    <property type="match status" value="1"/>
</dbReference>
<evidence type="ECO:0000256" key="7">
    <source>
        <dbReference type="ARBA" id="ARBA00023268"/>
    </source>
</evidence>
<comment type="similarity">
    <text evidence="4">In the C-terminal section; belongs to the phosphate acetyltransferase and butyryltransferase family.</text>
</comment>
<dbReference type="InterPro" id="IPR042113">
    <property type="entry name" value="P_AcTrfase_dom1"/>
</dbReference>
<dbReference type="SUPFAM" id="SSF53223">
    <property type="entry name" value="Aminoacid dehydrogenase-like, N-terminal domain"/>
    <property type="match status" value="1"/>
</dbReference>
<feature type="domain" description="Malic enzyme NAD-binding" evidence="9">
    <location>
        <begin position="161"/>
        <end position="401"/>
    </location>
</feature>
<dbReference type="PANTHER" id="PTHR43237">
    <property type="entry name" value="NADP-DEPENDENT MALIC ENZYME"/>
    <property type="match status" value="1"/>
</dbReference>
<dbReference type="SUPFAM" id="SSF53659">
    <property type="entry name" value="Isocitrate/Isopropylmalate dehydrogenase-like"/>
    <property type="match status" value="1"/>
</dbReference>
<evidence type="ECO:0000256" key="8">
    <source>
        <dbReference type="SAM" id="MobiDB-lite"/>
    </source>
</evidence>
<dbReference type="Gene3D" id="3.40.50.720">
    <property type="entry name" value="NAD(P)-binding Rossmann-like Domain"/>
    <property type="match status" value="1"/>
</dbReference>
<evidence type="ECO:0000256" key="1">
    <source>
        <dbReference type="ARBA" id="ARBA00001936"/>
    </source>
</evidence>
<feature type="compositionally biased region" description="Basic and acidic residues" evidence="8">
    <location>
        <begin position="8"/>
        <end position="17"/>
    </location>
</feature>
<dbReference type="SMART" id="SM01274">
    <property type="entry name" value="malic"/>
    <property type="match status" value="1"/>
</dbReference>
<protein>
    <submittedName>
        <fullName evidence="11">Allosteric NADP-dependent malic enzyme</fullName>
    </submittedName>
</protein>
<dbReference type="FunFam" id="3.40.50.720:FF:000095">
    <property type="entry name" value="NADP-dependent malic enzyme"/>
    <property type="match status" value="1"/>
</dbReference>
<dbReference type="SUPFAM" id="SSF51735">
    <property type="entry name" value="NAD(P)-binding Rossmann-fold domains"/>
    <property type="match status" value="1"/>
</dbReference>
<evidence type="ECO:0000256" key="3">
    <source>
        <dbReference type="ARBA" id="ARBA00007686"/>
    </source>
</evidence>
<dbReference type="Proteomes" id="UP000186914">
    <property type="component" value="Unassembled WGS sequence"/>
</dbReference>
<dbReference type="Gene3D" id="3.40.50.10380">
    <property type="entry name" value="Malic enzyme, N-terminal domain"/>
    <property type="match status" value="1"/>
</dbReference>
<dbReference type="GO" id="GO:0006108">
    <property type="term" value="P:malate metabolic process"/>
    <property type="evidence" value="ECO:0007669"/>
    <property type="project" value="InterPro"/>
</dbReference>
<reference evidence="12" key="1">
    <citation type="submission" date="2017-01" db="EMBL/GenBank/DDBJ databases">
        <authorList>
            <person name="Varghese N."/>
            <person name="Submissions S."/>
        </authorList>
    </citation>
    <scope>NUCLEOTIDE SEQUENCE [LARGE SCALE GENOMIC DNA]</scope>
    <source>
        <strain evidence="12">CGMCC 1.7737</strain>
    </source>
</reference>
<dbReference type="InterPro" id="IPR045213">
    <property type="entry name" value="Malic_NAD-bd_bact_type"/>
</dbReference>
<dbReference type="GO" id="GO:0016616">
    <property type="term" value="F:oxidoreductase activity, acting on the CH-OH group of donors, NAD or NADP as acceptor"/>
    <property type="evidence" value="ECO:0007669"/>
    <property type="project" value="InterPro"/>
</dbReference>
<proteinExistence type="inferred from homology"/>
<evidence type="ECO:0000256" key="4">
    <source>
        <dbReference type="ARBA" id="ARBA00008756"/>
    </source>
</evidence>
<dbReference type="InterPro" id="IPR037062">
    <property type="entry name" value="Malic_N_dom_sf"/>
</dbReference>
<sequence>MGLDEDSLDYHRNEPPGKIEISTTKPTNTQRDLSLAYSPGVAAPCEEIAADEEKAYSYTAKGNLVGVVSNGSAVLGLGDIGAQASKPVMEGKGVLFKRFADIDVFDIELDQANPDDIIRTVSAMEPTFGGINLEDIKAPECFEIEERLREEMDIPVFHDDQHGTAIISGAALLNATEINGKSLEELEIVFSGAGASAIATARFYVSLGARKENITMCDSTGIITESRAKRGEVNEFKTEFARDVPEGSLADALKDADVFVGLSVGGIVSQEMVRSMADDPIIFAMANPDPEIGYEAAKEARDDMVIMATGRSDYPNMVNNVLGFPFIFRGALDVRASDINEEMKIASARALAELAKKDVPDAVVKAYGDQPLQFGPEYIIPKPLDPRVLFEVAPAVAEAAIETGVARSDLNVGEYVETLEARLGKSREMMRVVLNKAKNDPKRVALAEGTDRKMIRAAYQLREQGIADPILIGDREEIEAEAADLGLDFAPEVVDPENSDHEGYADRLYELRGRKGITRSEAAELVERDSNYFGSVMVEQGDADAMLTGLTHHYPSALRPPLQVIGTASDVDYAAGVYMLTFKNQVIFCADATVNQAPDEDVLAEVTKQTAKLARRFNVEPRAALLSYSNFGSVDNEGTRKPRDAARMLRDDPEVDFSVDGEMQADTAVVEEILNGTYEFSELDEPANVLVFPNLEAGNIGYKLLQRLGGAEAIGPMLVGMDKPVHVLQRGDEVKDIVNLAGVAVVDAQKDE</sequence>
<evidence type="ECO:0000256" key="2">
    <source>
        <dbReference type="ARBA" id="ARBA00001946"/>
    </source>
</evidence>
<dbReference type="EMBL" id="FTNO01000001">
    <property type="protein sequence ID" value="SIR25121.1"/>
    <property type="molecule type" value="Genomic_DNA"/>
</dbReference>
<name>A0A1N6ZEB8_9EURY</name>